<organism evidence="5 6">
    <name type="scientific">Silvimonas iriomotensis</name>
    <dbReference type="NCBI Taxonomy" id="449662"/>
    <lineage>
        <taxon>Bacteria</taxon>
        <taxon>Pseudomonadati</taxon>
        <taxon>Pseudomonadota</taxon>
        <taxon>Betaproteobacteria</taxon>
        <taxon>Neisseriales</taxon>
        <taxon>Chitinibacteraceae</taxon>
        <taxon>Silvimonas</taxon>
    </lineage>
</organism>
<proteinExistence type="inferred from homology"/>
<dbReference type="HAMAP" id="MF_02087">
    <property type="entry name" value="PLP_homeostasis"/>
    <property type="match status" value="1"/>
</dbReference>
<dbReference type="Proteomes" id="UP000637267">
    <property type="component" value="Unassembled WGS sequence"/>
</dbReference>
<comment type="caution">
    <text evidence="5">The sequence shown here is derived from an EMBL/GenBank/DDBJ whole genome shotgun (WGS) entry which is preliminary data.</text>
</comment>
<dbReference type="PIRSF" id="PIRSF004848">
    <property type="entry name" value="YBL036c_PLPDEIII"/>
    <property type="match status" value="1"/>
</dbReference>
<evidence type="ECO:0000256" key="2">
    <source>
        <dbReference type="HAMAP-Rule" id="MF_02087"/>
    </source>
</evidence>
<accession>A0ABQ2PBN5</accession>
<dbReference type="PROSITE" id="PS01211">
    <property type="entry name" value="UPF0001"/>
    <property type="match status" value="1"/>
</dbReference>
<evidence type="ECO:0000256" key="3">
    <source>
        <dbReference type="RuleBase" id="RU004514"/>
    </source>
</evidence>
<keyword evidence="6" id="KW-1185">Reference proteome</keyword>
<gene>
    <name evidence="5" type="ORF">GCM10010970_28260</name>
</gene>
<comment type="caution">
    <text evidence="2">Lacks conserved residue(s) required for the propagation of feature annotation.</text>
</comment>
<comment type="function">
    <text evidence="2">Pyridoxal 5'-phosphate (PLP)-binding protein, which is involved in PLP homeostasis.</text>
</comment>
<dbReference type="InterPro" id="IPR029066">
    <property type="entry name" value="PLP-binding_barrel"/>
</dbReference>
<keyword evidence="1 2" id="KW-0663">Pyridoxal phosphate</keyword>
<name>A0ABQ2PBN5_9NEIS</name>
<dbReference type="InterPro" id="IPR011078">
    <property type="entry name" value="PyrdxlP_homeostasis"/>
</dbReference>
<dbReference type="SUPFAM" id="SSF51419">
    <property type="entry name" value="PLP-binding barrel"/>
    <property type="match status" value="1"/>
</dbReference>
<evidence type="ECO:0000313" key="6">
    <source>
        <dbReference type="Proteomes" id="UP000637267"/>
    </source>
</evidence>
<feature type="domain" description="Alanine racemase N-terminal" evidence="4">
    <location>
        <begin position="3"/>
        <end position="184"/>
    </location>
</feature>
<comment type="similarity">
    <text evidence="2 3">Belongs to the pyridoxal phosphate-binding protein YggS/PROSC family.</text>
</comment>
<sequence>MFHAAGQRAFGENYVQEFAGKVDALADLADLEWHFIGPLQRNKTRVVAEHAHWVHAIDRLLIAERLSLQRPNEMPALNVCIQINVSGEDSKSGITAAQAPALAQAIAALPGIKLRGLMCIPEPTQDQAELGRQFTQMQDLLNTLNAQGLALDTLSMGMSADLEQAVAHGATLVRIGTALFGARPAKSTA</sequence>
<dbReference type="PANTHER" id="PTHR10146">
    <property type="entry name" value="PROLINE SYNTHETASE CO-TRANSCRIBED BACTERIAL HOMOLOG PROTEIN"/>
    <property type="match status" value="1"/>
</dbReference>
<evidence type="ECO:0000313" key="5">
    <source>
        <dbReference type="EMBL" id="GGP22826.1"/>
    </source>
</evidence>
<reference evidence="6" key="1">
    <citation type="journal article" date="2019" name="Int. J. Syst. Evol. Microbiol.">
        <title>The Global Catalogue of Microorganisms (GCM) 10K type strain sequencing project: providing services to taxonomists for standard genome sequencing and annotation.</title>
        <authorList>
            <consortium name="The Broad Institute Genomics Platform"/>
            <consortium name="The Broad Institute Genome Sequencing Center for Infectious Disease"/>
            <person name="Wu L."/>
            <person name="Ma J."/>
        </authorList>
    </citation>
    <scope>NUCLEOTIDE SEQUENCE [LARGE SCALE GENOMIC DNA]</scope>
    <source>
        <strain evidence="6">CGMCC 1.8859</strain>
    </source>
</reference>
<evidence type="ECO:0000256" key="1">
    <source>
        <dbReference type="ARBA" id="ARBA00022898"/>
    </source>
</evidence>
<dbReference type="Pfam" id="PF01168">
    <property type="entry name" value="Ala_racemase_N"/>
    <property type="match status" value="1"/>
</dbReference>
<evidence type="ECO:0000259" key="4">
    <source>
        <dbReference type="Pfam" id="PF01168"/>
    </source>
</evidence>
<dbReference type="EMBL" id="BMLX01000003">
    <property type="protein sequence ID" value="GGP22826.1"/>
    <property type="molecule type" value="Genomic_DNA"/>
</dbReference>
<protein>
    <recommendedName>
        <fullName evidence="2">Pyridoxal phosphate homeostasis protein</fullName>
        <shortName evidence="2">PLP homeostasis protein</shortName>
    </recommendedName>
</protein>
<dbReference type="InterPro" id="IPR001608">
    <property type="entry name" value="Ala_racemase_N"/>
</dbReference>
<dbReference type="Gene3D" id="3.20.20.10">
    <property type="entry name" value="Alanine racemase"/>
    <property type="match status" value="1"/>
</dbReference>
<dbReference type="NCBIfam" id="TIGR00044">
    <property type="entry name" value="YggS family pyridoxal phosphate-dependent enzyme"/>
    <property type="match status" value="1"/>
</dbReference>
<dbReference type="PANTHER" id="PTHR10146:SF14">
    <property type="entry name" value="PYRIDOXAL PHOSPHATE HOMEOSTASIS PROTEIN"/>
    <property type="match status" value="1"/>
</dbReference>